<dbReference type="PROSITE" id="PS01317">
    <property type="entry name" value="SSRP"/>
    <property type="match status" value="1"/>
</dbReference>
<dbReference type="GO" id="GO:0070930">
    <property type="term" value="P:trans-translation-dependent protein tagging"/>
    <property type="evidence" value="ECO:0007669"/>
    <property type="project" value="TreeGrafter"/>
</dbReference>
<gene>
    <name evidence="3" type="primary">smpB</name>
    <name evidence="5" type="ORF">BCF53_109116</name>
</gene>
<dbReference type="SUPFAM" id="SSF74982">
    <property type="entry name" value="Small protein B (SmpB)"/>
    <property type="match status" value="1"/>
</dbReference>
<dbReference type="PANTHER" id="PTHR30308:SF2">
    <property type="entry name" value="SSRA-BINDING PROTEIN"/>
    <property type="match status" value="1"/>
</dbReference>
<evidence type="ECO:0000256" key="4">
    <source>
        <dbReference type="SAM" id="MobiDB-lite"/>
    </source>
</evidence>
<dbReference type="EMBL" id="SLZR01000009">
    <property type="protein sequence ID" value="TCS40407.1"/>
    <property type="molecule type" value="Genomic_DNA"/>
</dbReference>
<dbReference type="Proteomes" id="UP000295793">
    <property type="component" value="Unassembled WGS sequence"/>
</dbReference>
<dbReference type="NCBIfam" id="NF003843">
    <property type="entry name" value="PRK05422.1"/>
    <property type="match status" value="1"/>
</dbReference>
<dbReference type="InterPro" id="IPR020081">
    <property type="entry name" value="SsrA-bd_prot_CS"/>
</dbReference>
<evidence type="ECO:0000256" key="3">
    <source>
        <dbReference type="HAMAP-Rule" id="MF_00023"/>
    </source>
</evidence>
<evidence type="ECO:0000256" key="2">
    <source>
        <dbReference type="ARBA" id="ARBA00022884"/>
    </source>
</evidence>
<evidence type="ECO:0000256" key="1">
    <source>
        <dbReference type="ARBA" id="ARBA00022490"/>
    </source>
</evidence>
<evidence type="ECO:0000313" key="5">
    <source>
        <dbReference type="EMBL" id="TCS40407.1"/>
    </source>
</evidence>
<comment type="function">
    <text evidence="3">Required for rescue of stalled ribosomes mediated by trans-translation. Binds to transfer-messenger RNA (tmRNA), required for stable association of tmRNA with ribosomes. tmRNA and SmpB together mimic tRNA shape, replacing the anticodon stem-loop with SmpB. tmRNA is encoded by the ssrA gene; the 2 termini fold to resemble tRNA(Ala) and it encodes a 'tag peptide', a short internal open reading frame. During trans-translation Ala-aminoacylated tmRNA acts like a tRNA, entering the A-site of stalled ribosomes, displacing the stalled mRNA. The ribosome then switches to translate the ORF on the tmRNA; the nascent peptide is terminated with the 'tag peptide' encoded by the tmRNA and targeted for degradation. The ribosome is freed to recommence translation, which seems to be the essential function of trans-translation.</text>
</comment>
<comment type="caution">
    <text evidence="5">The sequence shown here is derived from an EMBL/GenBank/DDBJ whole genome shotgun (WGS) entry which is preliminary data.</text>
</comment>
<dbReference type="Pfam" id="PF01668">
    <property type="entry name" value="SmpB"/>
    <property type="match status" value="1"/>
</dbReference>
<keyword evidence="6" id="KW-1185">Reference proteome</keyword>
<feature type="compositionally biased region" description="Basic and acidic residues" evidence="4">
    <location>
        <begin position="169"/>
        <end position="184"/>
    </location>
</feature>
<keyword evidence="2 3" id="KW-0694">RNA-binding</keyword>
<dbReference type="InterPro" id="IPR023620">
    <property type="entry name" value="SmpB"/>
</dbReference>
<feature type="region of interest" description="Disordered" evidence="4">
    <location>
        <begin position="169"/>
        <end position="191"/>
    </location>
</feature>
<name>A0A4R3I898_9GAMM</name>
<accession>A0A4R3I898</accession>
<dbReference type="CDD" id="cd09294">
    <property type="entry name" value="SmpB"/>
    <property type="match status" value="1"/>
</dbReference>
<comment type="subcellular location">
    <subcellularLocation>
        <location evidence="3">Cytoplasm</location>
    </subcellularLocation>
    <text evidence="3">The tmRNA-SmpB complex associates with stalled 70S ribosomes.</text>
</comment>
<keyword evidence="1 3" id="KW-0963">Cytoplasm</keyword>
<sequence>MNPRGQMNGQKHYQFKVTGALQAKRLIIAAMNKPKKKSLPGGGSIAQNKKARHDYSIVDKYEAGLALQGWEVKSMRAGKIQLVDSYVIFQNSEAYLIGAHITPLKTASTHVIAEPARARKLLMHRKQLDEIERGTNQSGYTAVCLGIYWKGNKIKADVALVKGKQQHDKRAAEKEKDWGREKQRVLKAYNR</sequence>
<dbReference type="Gene3D" id="2.40.280.10">
    <property type="match status" value="1"/>
</dbReference>
<dbReference type="InterPro" id="IPR000037">
    <property type="entry name" value="SsrA-bd_prot"/>
</dbReference>
<dbReference type="AlphaFoldDB" id="A0A4R3I898"/>
<dbReference type="HAMAP" id="MF_00023">
    <property type="entry name" value="SmpB"/>
    <property type="match status" value="1"/>
</dbReference>
<organism evidence="5 6">
    <name type="scientific">Reinekea marinisedimentorum</name>
    <dbReference type="NCBI Taxonomy" id="230495"/>
    <lineage>
        <taxon>Bacteria</taxon>
        <taxon>Pseudomonadati</taxon>
        <taxon>Pseudomonadota</taxon>
        <taxon>Gammaproteobacteria</taxon>
        <taxon>Oceanospirillales</taxon>
        <taxon>Saccharospirillaceae</taxon>
        <taxon>Reinekea</taxon>
    </lineage>
</organism>
<protein>
    <recommendedName>
        <fullName evidence="3">SsrA-binding protein</fullName>
    </recommendedName>
    <alternativeName>
        <fullName evidence="3">Small protein B</fullName>
    </alternativeName>
</protein>
<comment type="similarity">
    <text evidence="3">Belongs to the SmpB family.</text>
</comment>
<evidence type="ECO:0000313" key="6">
    <source>
        <dbReference type="Proteomes" id="UP000295793"/>
    </source>
</evidence>
<reference evidence="5 6" key="1">
    <citation type="submission" date="2019-03" db="EMBL/GenBank/DDBJ databases">
        <title>Genomic Encyclopedia of Archaeal and Bacterial Type Strains, Phase II (KMG-II): from individual species to whole genera.</title>
        <authorList>
            <person name="Goeker M."/>
        </authorList>
    </citation>
    <scope>NUCLEOTIDE SEQUENCE [LARGE SCALE GENOMIC DNA]</scope>
    <source>
        <strain evidence="5 6">DSM 15388</strain>
    </source>
</reference>
<dbReference type="PANTHER" id="PTHR30308">
    <property type="entry name" value="TMRNA-BINDING COMPONENT OF TRANS-TRANSLATION TAGGING COMPLEX"/>
    <property type="match status" value="1"/>
</dbReference>
<dbReference type="NCBIfam" id="TIGR00086">
    <property type="entry name" value="smpB"/>
    <property type="match status" value="1"/>
</dbReference>
<dbReference type="GO" id="GO:0070929">
    <property type="term" value="P:trans-translation"/>
    <property type="evidence" value="ECO:0007669"/>
    <property type="project" value="UniProtKB-UniRule"/>
</dbReference>
<proteinExistence type="inferred from homology"/>
<dbReference type="GO" id="GO:0005829">
    <property type="term" value="C:cytosol"/>
    <property type="evidence" value="ECO:0007669"/>
    <property type="project" value="TreeGrafter"/>
</dbReference>
<dbReference type="GO" id="GO:0003723">
    <property type="term" value="F:RNA binding"/>
    <property type="evidence" value="ECO:0007669"/>
    <property type="project" value="UniProtKB-UniRule"/>
</dbReference>